<reference evidence="4" key="3">
    <citation type="submission" date="2025-09" db="UniProtKB">
        <authorList>
            <consortium name="Ensembl"/>
        </authorList>
    </citation>
    <scope>IDENTIFICATION</scope>
</reference>
<accession>A0A8C4S7U2</accession>
<protein>
    <submittedName>
        <fullName evidence="4">Uncharacterized protein</fullName>
    </submittedName>
</protein>
<name>A0A8C4S7U2_ERPCA</name>
<dbReference type="GO" id="GO:0010890">
    <property type="term" value="P:positive regulation of triglyceride storage"/>
    <property type="evidence" value="ECO:0007669"/>
    <property type="project" value="TreeGrafter"/>
</dbReference>
<comment type="similarity">
    <text evidence="2">Belongs to the perilipin family.</text>
</comment>
<evidence type="ECO:0000313" key="4">
    <source>
        <dbReference type="Ensembl" id="ENSECRP00000012895.1"/>
    </source>
</evidence>
<dbReference type="PANTHER" id="PTHR14024">
    <property type="entry name" value="PERILIPIN"/>
    <property type="match status" value="1"/>
</dbReference>
<dbReference type="GO" id="GO:0005829">
    <property type="term" value="C:cytosol"/>
    <property type="evidence" value="ECO:0007669"/>
    <property type="project" value="TreeGrafter"/>
</dbReference>
<keyword evidence="3" id="KW-0551">Lipid droplet</keyword>
<reference evidence="4" key="1">
    <citation type="submission" date="2021-06" db="EMBL/GenBank/DDBJ databases">
        <authorList>
            <consortium name="Wellcome Sanger Institute Data Sharing"/>
        </authorList>
    </citation>
    <scope>NUCLEOTIDE SEQUENCE [LARGE SCALE GENOMIC DNA]</scope>
</reference>
<evidence type="ECO:0000256" key="1">
    <source>
        <dbReference type="ARBA" id="ARBA00004502"/>
    </source>
</evidence>
<comment type="subcellular location">
    <subcellularLocation>
        <location evidence="1">Lipid droplet</location>
    </subcellularLocation>
</comment>
<dbReference type="GeneTree" id="ENSGT00950000182920"/>
<dbReference type="PANTHER" id="PTHR14024:SF49">
    <property type="entry name" value="LIPID STORAGE DROPLETS SURFACE-BINDING PROTEIN 1"/>
    <property type="match status" value="1"/>
</dbReference>
<reference evidence="4" key="2">
    <citation type="submission" date="2025-08" db="UniProtKB">
        <authorList>
            <consortium name="Ensembl"/>
        </authorList>
    </citation>
    <scope>IDENTIFICATION</scope>
</reference>
<evidence type="ECO:0000313" key="5">
    <source>
        <dbReference type="Proteomes" id="UP000694620"/>
    </source>
</evidence>
<dbReference type="Ensembl" id="ENSECRT00000013116.1">
    <property type="protein sequence ID" value="ENSECRP00000012895.1"/>
    <property type="gene ID" value="ENSECRG00000008618.1"/>
</dbReference>
<evidence type="ECO:0000256" key="2">
    <source>
        <dbReference type="ARBA" id="ARBA00006311"/>
    </source>
</evidence>
<keyword evidence="5" id="KW-1185">Reference proteome</keyword>
<dbReference type="GO" id="GO:0019915">
    <property type="term" value="P:lipid storage"/>
    <property type="evidence" value="ECO:0007669"/>
    <property type="project" value="TreeGrafter"/>
</dbReference>
<proteinExistence type="inferred from homology"/>
<dbReference type="InterPro" id="IPR004279">
    <property type="entry name" value="Perilipin"/>
</dbReference>
<dbReference type="AlphaFoldDB" id="A0A8C4S7U2"/>
<dbReference type="GO" id="GO:0005811">
    <property type="term" value="C:lipid droplet"/>
    <property type="evidence" value="ECO:0007669"/>
    <property type="project" value="UniProtKB-SubCell"/>
</dbReference>
<dbReference type="Proteomes" id="UP000694620">
    <property type="component" value="Chromosome 2"/>
</dbReference>
<evidence type="ECO:0000256" key="3">
    <source>
        <dbReference type="ARBA" id="ARBA00022677"/>
    </source>
</evidence>
<sequence length="331" mass="36700">MIKFIIEELKKPNAVDRVTSLPLFSTTLRLVASAYIDVKSFHPLMSSVFSIAEKGVKTMTQVATEQATPLLERLEPQITAVNIYACDGLSQLEEKYPVLNQTADELAGHLKSAFYITLDNLQEQLNSKIDSALVQTNTALETTKTTVISRVNTLLGSRFGKALVLGLDSVLTLSEELVDYYLPATEEDFVVHRYNDDNVSLLSFSFLFSQFSQMDSSQLFNALHALAFRILRMYAALINKVQSQQQLALLQLSSLIQALASLWPLHPVLSLAGEAQAFLALVVSDLYNLSMILLQLLINTTPLYDLVFKVCLVTPLHSLITVDPIVAICLD</sequence>
<dbReference type="Pfam" id="PF03036">
    <property type="entry name" value="Perilipin"/>
    <property type="match status" value="1"/>
</dbReference>
<organism evidence="4 5">
    <name type="scientific">Erpetoichthys calabaricus</name>
    <name type="common">Rope fish</name>
    <name type="synonym">Calamoichthys calabaricus</name>
    <dbReference type="NCBI Taxonomy" id="27687"/>
    <lineage>
        <taxon>Eukaryota</taxon>
        <taxon>Metazoa</taxon>
        <taxon>Chordata</taxon>
        <taxon>Craniata</taxon>
        <taxon>Vertebrata</taxon>
        <taxon>Euteleostomi</taxon>
        <taxon>Actinopterygii</taxon>
        <taxon>Polypteriformes</taxon>
        <taxon>Polypteridae</taxon>
        <taxon>Erpetoichthys</taxon>
    </lineage>
</organism>